<feature type="transmembrane region" description="Helical" evidence="1">
    <location>
        <begin position="325"/>
        <end position="346"/>
    </location>
</feature>
<dbReference type="OrthoDB" id="5428890at2759"/>
<keyword evidence="3" id="KW-1185">Reference proteome</keyword>
<name>E5A0F6_LEPMJ</name>
<dbReference type="VEuPathDB" id="FungiDB:LEMA_P101470.1"/>
<dbReference type="AlphaFoldDB" id="E5A0F6"/>
<gene>
    <name evidence="2" type="ORF">LEMA_P101470.1</name>
</gene>
<dbReference type="EMBL" id="FP929130">
    <property type="protein sequence ID" value="CBX97016.1"/>
    <property type="molecule type" value="Genomic_DNA"/>
</dbReference>
<evidence type="ECO:0000313" key="3">
    <source>
        <dbReference type="Proteomes" id="UP000002668"/>
    </source>
</evidence>
<keyword evidence="1" id="KW-0812">Transmembrane</keyword>
<dbReference type="GeneID" id="13283566"/>
<organism evidence="3">
    <name type="scientific">Leptosphaeria maculans (strain JN3 / isolate v23.1.3 / race Av1-4-5-6-7-8)</name>
    <name type="common">Blackleg fungus</name>
    <name type="synonym">Phoma lingam</name>
    <dbReference type="NCBI Taxonomy" id="985895"/>
    <lineage>
        <taxon>Eukaryota</taxon>
        <taxon>Fungi</taxon>
        <taxon>Dikarya</taxon>
        <taxon>Ascomycota</taxon>
        <taxon>Pezizomycotina</taxon>
        <taxon>Dothideomycetes</taxon>
        <taxon>Pleosporomycetidae</taxon>
        <taxon>Pleosporales</taxon>
        <taxon>Pleosporineae</taxon>
        <taxon>Leptosphaeriaceae</taxon>
        <taxon>Plenodomus</taxon>
        <taxon>Plenodomus lingam/Leptosphaeria maculans species complex</taxon>
    </lineage>
</organism>
<dbReference type="HOGENOM" id="CLU_053383_0_0_1"/>
<accession>E5A0F6</accession>
<reference evidence="3" key="1">
    <citation type="journal article" date="2011" name="Nat. Commun.">
        <title>Effector diversification within compartments of the Leptosphaeria maculans genome affected by Repeat-Induced Point mutations.</title>
        <authorList>
            <person name="Rouxel T."/>
            <person name="Grandaubert J."/>
            <person name="Hane J.K."/>
            <person name="Hoede C."/>
            <person name="van de Wouw A.P."/>
            <person name="Couloux A."/>
            <person name="Dominguez V."/>
            <person name="Anthouard V."/>
            <person name="Bally P."/>
            <person name="Bourras S."/>
            <person name="Cozijnsen A.J."/>
            <person name="Ciuffetti L.M."/>
            <person name="Degrave A."/>
            <person name="Dilmaghani A."/>
            <person name="Duret L."/>
            <person name="Fudal I."/>
            <person name="Goodwin S.B."/>
            <person name="Gout L."/>
            <person name="Glaser N."/>
            <person name="Linglin J."/>
            <person name="Kema G.H.J."/>
            <person name="Lapalu N."/>
            <person name="Lawrence C.B."/>
            <person name="May K."/>
            <person name="Meyer M."/>
            <person name="Ollivier B."/>
            <person name="Poulain J."/>
            <person name="Schoch C.L."/>
            <person name="Simon A."/>
            <person name="Spatafora J.W."/>
            <person name="Stachowiak A."/>
            <person name="Turgeon B.G."/>
            <person name="Tyler B.M."/>
            <person name="Vincent D."/>
            <person name="Weissenbach J."/>
            <person name="Amselem J."/>
            <person name="Quesneville H."/>
            <person name="Oliver R.P."/>
            <person name="Wincker P."/>
            <person name="Balesdent M.-H."/>
            <person name="Howlett B.J."/>
        </authorList>
    </citation>
    <scope>NUCLEOTIDE SEQUENCE [LARGE SCALE GENOMIC DNA]</scope>
    <source>
        <strain evidence="3">JN3 / isolate v23.1.3 / race Av1-4-5-6-7-8</strain>
    </source>
</reference>
<proteinExistence type="predicted"/>
<dbReference type="OMA" id="YIFHHAS"/>
<keyword evidence="1" id="KW-1133">Transmembrane helix</keyword>
<dbReference type="InParanoid" id="E5A0F6"/>
<evidence type="ECO:0000313" key="2">
    <source>
        <dbReference type="EMBL" id="CBX97016.1"/>
    </source>
</evidence>
<dbReference type="eggNOG" id="ENOG502SK62">
    <property type="taxonomic scope" value="Eukaryota"/>
</dbReference>
<dbReference type="RefSeq" id="XP_003840495.1">
    <property type="nucleotide sequence ID" value="XM_003840447.1"/>
</dbReference>
<keyword evidence="1" id="KW-0472">Membrane</keyword>
<dbReference type="Proteomes" id="UP000002668">
    <property type="component" value="Genome"/>
</dbReference>
<sequence length="357" mass="40425">MSKYNPVLSGKLQQPLTPLAKAELIQHLWCNQGTIGTLQHDSHWEAYFSYYSRECIAALMDEGIYVAARTHGDVLKAARLLEDGSTLEEVTEQLRGDLKHTNFSSDQDRMIDGTIKLVVRLFAMINIGALPMEASGRFSLPWIRGSLQDAVKDFFAMPPELDFDPKYSVFGADITCRNIERMSGIDVVPTNNLADHLRLSHGDRKVCVFHHVSFLRRAKASQSLFPSGLIEETLDTIMLLFPDNDQKSRRWLENDFQNNTQSIVIDRSVTNVGHFKAGHPSRRLERYHFWRDRLGALAEAIDDATPPSRAILKALKDRKKGDRWLNSWVATVAICLTLFFGLVQSIEGAIQVYQALH</sequence>
<protein>
    <submittedName>
        <fullName evidence="2">Uncharacterized protein</fullName>
    </submittedName>
</protein>
<evidence type="ECO:0000256" key="1">
    <source>
        <dbReference type="SAM" id="Phobius"/>
    </source>
</evidence>